<reference evidence="12" key="1">
    <citation type="submission" date="2021-01" db="EMBL/GenBank/DDBJ databases">
        <authorList>
            <person name="Corre E."/>
            <person name="Pelletier E."/>
            <person name="Niang G."/>
            <person name="Scheremetjew M."/>
            <person name="Finn R."/>
            <person name="Kale V."/>
            <person name="Holt S."/>
            <person name="Cochrane G."/>
            <person name="Meng A."/>
            <person name="Brown T."/>
            <person name="Cohen L."/>
        </authorList>
    </citation>
    <scope>NUCLEOTIDE SEQUENCE</scope>
    <source>
        <strain evidence="12">CCMP722</strain>
    </source>
</reference>
<feature type="binding site" evidence="7">
    <location>
        <position position="323"/>
    </location>
    <ligand>
        <name>NAD(+)</name>
        <dbReference type="ChEBI" id="CHEBI:57540"/>
    </ligand>
</feature>
<dbReference type="EMBL" id="HBFA01013607">
    <property type="protein sequence ID" value="CAD8662181.1"/>
    <property type="molecule type" value="Transcribed_RNA"/>
</dbReference>
<comment type="catalytic activity">
    <reaction evidence="4">
        <text>D-glyceraldehyde 3-phosphate + phosphate + NADP(+) = (2R)-3-phospho-glyceroyl phosphate + NADPH + H(+)</text>
        <dbReference type="Rhea" id="RHEA:10296"/>
        <dbReference type="ChEBI" id="CHEBI:15378"/>
        <dbReference type="ChEBI" id="CHEBI:43474"/>
        <dbReference type="ChEBI" id="CHEBI:57604"/>
        <dbReference type="ChEBI" id="CHEBI:57783"/>
        <dbReference type="ChEBI" id="CHEBI:58349"/>
        <dbReference type="ChEBI" id="CHEBI:59776"/>
        <dbReference type="EC" id="1.2.1.13"/>
    </reaction>
</comment>
<keyword evidence="7" id="KW-0520">NAD</keyword>
<evidence type="ECO:0000256" key="1">
    <source>
        <dbReference type="ARBA" id="ARBA00005215"/>
    </source>
</evidence>
<dbReference type="NCBIfam" id="TIGR01534">
    <property type="entry name" value="GAPDH-I"/>
    <property type="match status" value="1"/>
</dbReference>
<dbReference type="SMART" id="SM00846">
    <property type="entry name" value="Gp_dh_N"/>
    <property type="match status" value="1"/>
</dbReference>
<dbReference type="InterPro" id="IPR036291">
    <property type="entry name" value="NAD(P)-bd_dom_sf"/>
</dbReference>
<dbReference type="InterPro" id="IPR006424">
    <property type="entry name" value="Glyceraldehyde-3-P_DH_1"/>
</dbReference>
<dbReference type="InterPro" id="IPR020831">
    <property type="entry name" value="GlycerAld/Erythrose_P_DH"/>
</dbReference>
<dbReference type="FunFam" id="3.40.50.720:FF:000001">
    <property type="entry name" value="Glyceraldehyde-3-phosphate dehydrogenase"/>
    <property type="match status" value="1"/>
</dbReference>
<feature type="binding site" evidence="6">
    <location>
        <begin position="155"/>
        <end position="157"/>
    </location>
    <ligand>
        <name>D-glyceraldehyde 3-phosphate</name>
        <dbReference type="ChEBI" id="CHEBI:59776"/>
    </ligand>
</feature>
<dbReference type="Pfam" id="PF00044">
    <property type="entry name" value="Gp_dh_N"/>
    <property type="match status" value="1"/>
</dbReference>
<keyword evidence="3 10" id="KW-0560">Oxidoreductase</keyword>
<feature type="binding site" evidence="7">
    <location>
        <begin position="13"/>
        <end position="14"/>
    </location>
    <ligand>
        <name>NAD(+)</name>
        <dbReference type="ChEBI" id="CHEBI:57540"/>
    </ligand>
</feature>
<dbReference type="PANTHER" id="PTHR42955">
    <property type="entry name" value="GLYCERALDEHYDE-3-PHOSPHATE DEHYDROGENASE"/>
    <property type="match status" value="1"/>
</dbReference>
<evidence type="ECO:0000256" key="4">
    <source>
        <dbReference type="ARBA" id="ARBA00052787"/>
    </source>
</evidence>
<dbReference type="GO" id="GO:0050661">
    <property type="term" value="F:NADP binding"/>
    <property type="evidence" value="ECO:0007669"/>
    <property type="project" value="InterPro"/>
</dbReference>
<evidence type="ECO:0000256" key="6">
    <source>
        <dbReference type="PIRSR" id="PIRSR000149-2"/>
    </source>
</evidence>
<dbReference type="SUPFAM" id="SSF55347">
    <property type="entry name" value="Glyceraldehyde-3-phosphate dehydrogenase-like, C-terminal domain"/>
    <property type="match status" value="1"/>
</dbReference>
<sequence length="342" mass="37294">MAPIKVGVNGFGRIGRLSFRIAWDTCPEIELVHINETPGALESSAYLLEFDSVHGRWPHKIETTADAIVIDGKKVTYSMHKECGDIPWEKYGVELVLECTGEFLTTEKISPQFNHGVKKILVSAPVKSEGILNIVVGCNDKLYDPAKNHIVTAASCTTNCLAPVVKVIKENLGIKHGCITTVHNVTNTQTLVDACNSKKSDLRRARAGLMSLAPTSTGSATAVALIFPDLKGKLNGLAVRVPLLNGSLTDCVFEVNKETTVEEVNAMLKAASLEGDLKGILGFEEKPLVSVDYINDNRSGIVDALSTQVIDKSLVKIYAWYDNEWGYSCRMVDIARMIVKSM</sequence>
<dbReference type="EC" id="1.2.1.-" evidence="10"/>
<keyword evidence="7" id="KW-0547">Nucleotide-binding</keyword>
<protein>
    <recommendedName>
        <fullName evidence="10">Glyceraldehyde-3-phosphate dehydrogenase</fullName>
        <ecNumber evidence="10">1.2.1.-</ecNumber>
    </recommendedName>
</protein>
<dbReference type="PROSITE" id="PS00071">
    <property type="entry name" value="GAPDH"/>
    <property type="match status" value="1"/>
</dbReference>
<evidence type="ECO:0000256" key="5">
    <source>
        <dbReference type="PIRSR" id="PIRSR000149-1"/>
    </source>
</evidence>
<dbReference type="NCBIfam" id="NF033735">
    <property type="entry name" value="G3PDH_Arsen"/>
    <property type="match status" value="1"/>
</dbReference>
<dbReference type="GO" id="GO:0006006">
    <property type="term" value="P:glucose metabolic process"/>
    <property type="evidence" value="ECO:0007669"/>
    <property type="project" value="InterPro"/>
</dbReference>
<accession>A0A7S0R109</accession>
<evidence type="ECO:0000256" key="8">
    <source>
        <dbReference type="PIRSR" id="PIRSR000149-4"/>
    </source>
</evidence>
<feature type="binding site" evidence="6">
    <location>
        <begin position="217"/>
        <end position="218"/>
    </location>
    <ligand>
        <name>D-glyceraldehyde 3-phosphate</name>
        <dbReference type="ChEBI" id="CHEBI:59776"/>
    </ligand>
</feature>
<dbReference type="InterPro" id="IPR020830">
    <property type="entry name" value="GlycerAld_3-P_DH_AS"/>
</dbReference>
<feature type="site" description="Activates thiol group during catalysis" evidence="8">
    <location>
        <position position="183"/>
    </location>
</feature>
<dbReference type="GO" id="GO:0047100">
    <property type="term" value="F:glyceraldehyde-3-phosphate dehydrogenase (NADP+) (phosphorylating) activity"/>
    <property type="evidence" value="ECO:0007669"/>
    <property type="project" value="UniProtKB-EC"/>
</dbReference>
<feature type="binding site" evidence="6">
    <location>
        <position position="240"/>
    </location>
    <ligand>
        <name>D-glyceraldehyde 3-phosphate</name>
        <dbReference type="ChEBI" id="CHEBI:59776"/>
    </ligand>
</feature>
<dbReference type="PRINTS" id="PR00078">
    <property type="entry name" value="G3PDHDRGNASE"/>
</dbReference>
<dbReference type="GO" id="GO:0051287">
    <property type="term" value="F:NAD binding"/>
    <property type="evidence" value="ECO:0007669"/>
    <property type="project" value="InterPro"/>
</dbReference>
<evidence type="ECO:0000256" key="10">
    <source>
        <dbReference type="RuleBase" id="RU361160"/>
    </source>
</evidence>
<evidence type="ECO:0000259" key="11">
    <source>
        <dbReference type="SMART" id="SM00846"/>
    </source>
</evidence>
<dbReference type="Gene3D" id="3.40.50.720">
    <property type="entry name" value="NAD(P)-binding Rossmann-like Domain"/>
    <property type="match status" value="1"/>
</dbReference>
<evidence type="ECO:0000313" key="12">
    <source>
        <dbReference type="EMBL" id="CAD8662181.1"/>
    </source>
</evidence>
<dbReference type="AlphaFoldDB" id="A0A7S0R109"/>
<feature type="domain" description="Glyceraldehyde 3-phosphate dehydrogenase NAD(P) binding" evidence="11">
    <location>
        <begin position="4"/>
        <end position="156"/>
    </location>
</feature>
<feature type="active site" description="Nucleophile" evidence="5">
    <location>
        <position position="156"/>
    </location>
</feature>
<dbReference type="Gene3D" id="3.30.360.10">
    <property type="entry name" value="Dihydrodipicolinate Reductase, domain 2"/>
    <property type="match status" value="1"/>
</dbReference>
<evidence type="ECO:0000256" key="7">
    <source>
        <dbReference type="PIRSR" id="PIRSR000149-3"/>
    </source>
</evidence>
<dbReference type="InterPro" id="IPR052978">
    <property type="entry name" value="GAP_dehydrogenase"/>
</dbReference>
<feature type="binding site" evidence="6">
    <location>
        <position position="186"/>
    </location>
    <ligand>
        <name>D-glyceraldehyde 3-phosphate</name>
        <dbReference type="ChEBI" id="CHEBI:59776"/>
    </ligand>
</feature>
<evidence type="ECO:0000256" key="9">
    <source>
        <dbReference type="RuleBase" id="RU000397"/>
    </source>
</evidence>
<gene>
    <name evidence="12" type="ORF">POBO1169_LOCUS7104</name>
</gene>
<dbReference type="InterPro" id="IPR054835">
    <property type="entry name" value="G3PDH_Arsen"/>
</dbReference>
<name>A0A7S0R109_9CHLO</name>
<proteinExistence type="inferred from homology"/>
<dbReference type="CDD" id="cd05214">
    <property type="entry name" value="GAPDH_I_N"/>
    <property type="match status" value="1"/>
</dbReference>
<dbReference type="FunFam" id="3.30.360.10:FF:000002">
    <property type="entry name" value="Glyceraldehyde-3-phosphate dehydrogenase"/>
    <property type="match status" value="1"/>
</dbReference>
<comment type="pathway">
    <text evidence="1">Carbohydrate biosynthesis; Calvin cycle.</text>
</comment>
<dbReference type="InterPro" id="IPR020829">
    <property type="entry name" value="GlycerAld_3-P_DH_cat"/>
</dbReference>
<comment type="similarity">
    <text evidence="2 9">Belongs to the glyceraldehyde-3-phosphate dehydrogenase family.</text>
</comment>
<organism evidence="12">
    <name type="scientific">Pyramimonas obovata</name>
    <dbReference type="NCBI Taxonomy" id="1411642"/>
    <lineage>
        <taxon>Eukaryota</taxon>
        <taxon>Viridiplantae</taxon>
        <taxon>Chlorophyta</taxon>
        <taxon>Pyramimonadophyceae</taxon>
        <taxon>Pyramimonadales</taxon>
        <taxon>Pyramimonadaceae</taxon>
        <taxon>Pyramimonas</taxon>
        <taxon>Pyramimonas incertae sedis</taxon>
    </lineage>
</organism>
<feature type="binding site" evidence="7">
    <location>
        <position position="123"/>
    </location>
    <ligand>
        <name>NAD(+)</name>
        <dbReference type="ChEBI" id="CHEBI:57540"/>
    </ligand>
</feature>
<dbReference type="SUPFAM" id="SSF51735">
    <property type="entry name" value="NAD(P)-binding Rossmann-fold domains"/>
    <property type="match status" value="1"/>
</dbReference>
<dbReference type="InterPro" id="IPR020828">
    <property type="entry name" value="GlycerAld_3-P_DH_NAD(P)-bd"/>
</dbReference>
<evidence type="ECO:0000256" key="2">
    <source>
        <dbReference type="ARBA" id="ARBA00007406"/>
    </source>
</evidence>
<dbReference type="CDD" id="cd18126">
    <property type="entry name" value="GAPDH_I_C"/>
    <property type="match status" value="1"/>
</dbReference>
<evidence type="ECO:0000256" key="3">
    <source>
        <dbReference type="ARBA" id="ARBA00023002"/>
    </source>
</evidence>
<dbReference type="Pfam" id="PF02800">
    <property type="entry name" value="Gp_dh_C"/>
    <property type="match status" value="1"/>
</dbReference>
<dbReference type="PIRSF" id="PIRSF000149">
    <property type="entry name" value="GAP_DH"/>
    <property type="match status" value="1"/>
</dbReference>
<dbReference type="PANTHER" id="PTHR42955:SF1">
    <property type="entry name" value="GLYCERALDEHYDE-3-PHOSPHATE DEHYDROGENASE"/>
    <property type="match status" value="1"/>
</dbReference>